<accession>A0A6J6FHH0</accession>
<protein>
    <submittedName>
        <fullName evidence="1">Unannotated protein</fullName>
    </submittedName>
</protein>
<evidence type="ECO:0000313" key="1">
    <source>
        <dbReference type="EMBL" id="CAB4587179.1"/>
    </source>
</evidence>
<name>A0A6J6FHH0_9ZZZZ</name>
<proteinExistence type="predicted"/>
<gene>
    <name evidence="1" type="ORF">UFOPK1807_00038</name>
</gene>
<reference evidence="1" key="1">
    <citation type="submission" date="2020-05" db="EMBL/GenBank/DDBJ databases">
        <authorList>
            <person name="Chiriac C."/>
            <person name="Salcher M."/>
            <person name="Ghai R."/>
            <person name="Kavagutti S V."/>
        </authorList>
    </citation>
    <scope>NUCLEOTIDE SEQUENCE</scope>
</reference>
<dbReference type="EMBL" id="CAEZUI010000002">
    <property type="protein sequence ID" value="CAB4587179.1"/>
    <property type="molecule type" value="Genomic_DNA"/>
</dbReference>
<dbReference type="AlphaFoldDB" id="A0A6J6FHH0"/>
<sequence length="164" mass="18266">MKRYLAFALVLFLLASPTPVFAWGVQTQPKDKQVIAEAFWSSTGTTSNKRPSGTHYQLAMVCTNGFFEVDLFKLNPRGDLAVLGNVTSVSVQSQEKGRRNYKVVSLDGDALRLTESKAFYQWILDQKRIGVYFKMENGEDYRAYFNVSGAAGLAKKFASVGCKV</sequence>
<organism evidence="1">
    <name type="scientific">freshwater metagenome</name>
    <dbReference type="NCBI Taxonomy" id="449393"/>
    <lineage>
        <taxon>unclassified sequences</taxon>
        <taxon>metagenomes</taxon>
        <taxon>ecological metagenomes</taxon>
    </lineage>
</organism>